<name>L1J649_GUITC</name>
<dbReference type="Gene3D" id="1.25.10.10">
    <property type="entry name" value="Leucine-rich Repeat Variant"/>
    <property type="match status" value="1"/>
</dbReference>
<dbReference type="PaxDb" id="55529-EKX43594"/>
<reference evidence="3" key="3">
    <citation type="submission" date="2016-03" db="UniProtKB">
        <authorList>
            <consortium name="EnsemblProtists"/>
        </authorList>
    </citation>
    <scope>IDENTIFICATION</scope>
</reference>
<dbReference type="InterPro" id="IPR011989">
    <property type="entry name" value="ARM-like"/>
</dbReference>
<evidence type="ECO:0000313" key="4">
    <source>
        <dbReference type="Proteomes" id="UP000011087"/>
    </source>
</evidence>
<gene>
    <name evidence="2" type="ORF">GUITHDRAFT_140357</name>
</gene>
<dbReference type="KEGG" id="gtt:GUITHDRAFT_140357"/>
<dbReference type="RefSeq" id="XP_005830574.1">
    <property type="nucleotide sequence ID" value="XM_005830517.1"/>
</dbReference>
<evidence type="ECO:0000313" key="2">
    <source>
        <dbReference type="EMBL" id="EKX43594.1"/>
    </source>
</evidence>
<dbReference type="SUPFAM" id="SSF48371">
    <property type="entry name" value="ARM repeat"/>
    <property type="match status" value="1"/>
</dbReference>
<dbReference type="Proteomes" id="UP000011087">
    <property type="component" value="Unassembled WGS sequence"/>
</dbReference>
<dbReference type="EMBL" id="JH993009">
    <property type="protein sequence ID" value="EKX43594.1"/>
    <property type="molecule type" value="Genomic_DNA"/>
</dbReference>
<dbReference type="EnsemblProtists" id="EKX43594">
    <property type="protein sequence ID" value="EKX43594"/>
    <property type="gene ID" value="GUITHDRAFT_140357"/>
</dbReference>
<dbReference type="GeneID" id="17300290"/>
<feature type="chain" id="PRO_5008770948" description="Ataxin-10 domain-containing protein" evidence="1">
    <location>
        <begin position="25"/>
        <end position="530"/>
    </location>
</feature>
<reference evidence="4" key="2">
    <citation type="submission" date="2012-11" db="EMBL/GenBank/DDBJ databases">
        <authorList>
            <person name="Kuo A."/>
            <person name="Curtis B.A."/>
            <person name="Tanifuji G."/>
            <person name="Burki F."/>
            <person name="Gruber A."/>
            <person name="Irimia M."/>
            <person name="Maruyama S."/>
            <person name="Arias M.C."/>
            <person name="Ball S.G."/>
            <person name="Gile G.H."/>
            <person name="Hirakawa Y."/>
            <person name="Hopkins J.F."/>
            <person name="Rensing S.A."/>
            <person name="Schmutz J."/>
            <person name="Symeonidi A."/>
            <person name="Elias M."/>
            <person name="Eveleigh R.J."/>
            <person name="Herman E.K."/>
            <person name="Klute M.J."/>
            <person name="Nakayama T."/>
            <person name="Obornik M."/>
            <person name="Reyes-Prieto A."/>
            <person name="Armbrust E.V."/>
            <person name="Aves S.J."/>
            <person name="Beiko R.G."/>
            <person name="Coutinho P."/>
            <person name="Dacks J.B."/>
            <person name="Durnford D.G."/>
            <person name="Fast N.M."/>
            <person name="Green B.R."/>
            <person name="Grisdale C."/>
            <person name="Hempe F."/>
            <person name="Henrissat B."/>
            <person name="Hoppner M.P."/>
            <person name="Ishida K.-I."/>
            <person name="Kim E."/>
            <person name="Koreny L."/>
            <person name="Kroth P.G."/>
            <person name="Liu Y."/>
            <person name="Malik S.-B."/>
            <person name="Maier U.G."/>
            <person name="McRose D."/>
            <person name="Mock T."/>
            <person name="Neilson J.A."/>
            <person name="Onodera N.T."/>
            <person name="Poole A.M."/>
            <person name="Pritham E.J."/>
            <person name="Richards T.A."/>
            <person name="Rocap G."/>
            <person name="Roy S.W."/>
            <person name="Sarai C."/>
            <person name="Schaack S."/>
            <person name="Shirato S."/>
            <person name="Slamovits C.H."/>
            <person name="Spencer D.F."/>
            <person name="Suzuki S."/>
            <person name="Worden A.Z."/>
            <person name="Zauner S."/>
            <person name="Barry K."/>
            <person name="Bell C."/>
            <person name="Bharti A.K."/>
            <person name="Crow J.A."/>
            <person name="Grimwood J."/>
            <person name="Kramer R."/>
            <person name="Lindquist E."/>
            <person name="Lucas S."/>
            <person name="Salamov A."/>
            <person name="McFadden G.I."/>
            <person name="Lane C.E."/>
            <person name="Keeling P.J."/>
            <person name="Gray M.W."/>
            <person name="Grigoriev I.V."/>
            <person name="Archibald J.M."/>
        </authorList>
    </citation>
    <scope>NUCLEOTIDE SEQUENCE</scope>
    <source>
        <strain evidence="4">CCMP2712</strain>
    </source>
</reference>
<keyword evidence="1" id="KW-0732">Signal</keyword>
<reference evidence="2 4" key="1">
    <citation type="journal article" date="2012" name="Nature">
        <title>Algal genomes reveal evolutionary mosaicism and the fate of nucleomorphs.</title>
        <authorList>
            <consortium name="DOE Joint Genome Institute"/>
            <person name="Curtis B.A."/>
            <person name="Tanifuji G."/>
            <person name="Burki F."/>
            <person name="Gruber A."/>
            <person name="Irimia M."/>
            <person name="Maruyama S."/>
            <person name="Arias M.C."/>
            <person name="Ball S.G."/>
            <person name="Gile G.H."/>
            <person name="Hirakawa Y."/>
            <person name="Hopkins J.F."/>
            <person name="Kuo A."/>
            <person name="Rensing S.A."/>
            <person name="Schmutz J."/>
            <person name="Symeonidi A."/>
            <person name="Elias M."/>
            <person name="Eveleigh R.J."/>
            <person name="Herman E.K."/>
            <person name="Klute M.J."/>
            <person name="Nakayama T."/>
            <person name="Obornik M."/>
            <person name="Reyes-Prieto A."/>
            <person name="Armbrust E.V."/>
            <person name="Aves S.J."/>
            <person name="Beiko R.G."/>
            <person name="Coutinho P."/>
            <person name="Dacks J.B."/>
            <person name="Durnford D.G."/>
            <person name="Fast N.M."/>
            <person name="Green B.R."/>
            <person name="Grisdale C.J."/>
            <person name="Hempel F."/>
            <person name="Henrissat B."/>
            <person name="Hoppner M.P."/>
            <person name="Ishida K."/>
            <person name="Kim E."/>
            <person name="Koreny L."/>
            <person name="Kroth P.G."/>
            <person name="Liu Y."/>
            <person name="Malik S.B."/>
            <person name="Maier U.G."/>
            <person name="McRose D."/>
            <person name="Mock T."/>
            <person name="Neilson J.A."/>
            <person name="Onodera N.T."/>
            <person name="Poole A.M."/>
            <person name="Pritham E.J."/>
            <person name="Richards T.A."/>
            <person name="Rocap G."/>
            <person name="Roy S.W."/>
            <person name="Sarai C."/>
            <person name="Schaack S."/>
            <person name="Shirato S."/>
            <person name="Slamovits C.H."/>
            <person name="Spencer D.F."/>
            <person name="Suzuki S."/>
            <person name="Worden A.Z."/>
            <person name="Zauner S."/>
            <person name="Barry K."/>
            <person name="Bell C."/>
            <person name="Bharti A.K."/>
            <person name="Crow J.A."/>
            <person name="Grimwood J."/>
            <person name="Kramer R."/>
            <person name="Lindquist E."/>
            <person name="Lucas S."/>
            <person name="Salamov A."/>
            <person name="McFadden G.I."/>
            <person name="Lane C.E."/>
            <person name="Keeling P.J."/>
            <person name="Gray M.W."/>
            <person name="Grigoriev I.V."/>
            <person name="Archibald J.M."/>
        </authorList>
    </citation>
    <scope>NUCLEOTIDE SEQUENCE</scope>
    <source>
        <strain evidence="2 4">CCMP2712</strain>
    </source>
</reference>
<accession>L1J649</accession>
<sequence>MTSLLLLLLLLFLLLPSLILRASSHRLSQDADESSFSVVVRASEMILASIVPRARSLVFNVSDVHFQAATPAMLRSARLAILELSNLWYVSQATNDWLALQPRDTTTVPEVERKDLKRMVNILQREVENTDIILTGLRQSNQKAVASEDGVQFVLRAMLAHDANSTLQEEENNRQFLKLKGVDAIFGAVKSNLANTRFLEAHQNDVDLMKELLFLLSNMVQTEDVCAELIGHNAIESVASVMELNKEVAEVQSLGCSCLCHLCGHESSMGEPEGLRCQEADGAAASLLTVDDSEGLSIVATIITALQLHPTDPQLVRRAASLCLDLWVRRVRVEFEGDIIVALIVGGRNMIKLGEQETQALVHGVREEGGGRGEKREAVLMFLLVLKALESLAKSVKNRRIMMSLKEEFVMAMTEEEEEEQGRIVPLCLAVCQSSSCRSASVTNSGAPLLIVMALKHFSEAQGDVQPVLRRVVHALRMARIEDPGTAGAIRLAGAPEALTRVMERHRENLMLVKNARAALSVLEEHQVDL</sequence>
<organism evidence="2">
    <name type="scientific">Guillardia theta (strain CCMP2712)</name>
    <name type="common">Cryptophyte</name>
    <dbReference type="NCBI Taxonomy" id="905079"/>
    <lineage>
        <taxon>Eukaryota</taxon>
        <taxon>Cryptophyceae</taxon>
        <taxon>Pyrenomonadales</taxon>
        <taxon>Geminigeraceae</taxon>
        <taxon>Guillardia</taxon>
    </lineage>
</organism>
<keyword evidence="4" id="KW-1185">Reference proteome</keyword>
<feature type="signal peptide" evidence="1">
    <location>
        <begin position="1"/>
        <end position="24"/>
    </location>
</feature>
<evidence type="ECO:0000256" key="1">
    <source>
        <dbReference type="SAM" id="SignalP"/>
    </source>
</evidence>
<dbReference type="InterPro" id="IPR016024">
    <property type="entry name" value="ARM-type_fold"/>
</dbReference>
<protein>
    <recommendedName>
        <fullName evidence="5">Ataxin-10 domain-containing protein</fullName>
    </recommendedName>
</protein>
<dbReference type="HOGENOM" id="CLU_514344_0_0_1"/>
<evidence type="ECO:0008006" key="5">
    <source>
        <dbReference type="Google" id="ProtNLM"/>
    </source>
</evidence>
<proteinExistence type="predicted"/>
<evidence type="ECO:0000313" key="3">
    <source>
        <dbReference type="EnsemblProtists" id="EKX43594"/>
    </source>
</evidence>
<dbReference type="AlphaFoldDB" id="L1J649"/>